<sequence>MERNFRKLHYFYATIKMSIHMGMFSAAWMFFAYGLLSNASQVHAEGGVENISEVRAELVGSSDECNPDAYPWEDWSEELVDDTITAIELIKQMQPLSEEELDALCKELAEVKNEATPSEGHPHRTKRGIKSWLSELKKKAKLAIFQQ</sequence>
<dbReference type="AlphaFoldDB" id="A0AAQ4D934"/>
<protein>
    <submittedName>
        <fullName evidence="1">Uncharacterized protein</fullName>
    </submittedName>
</protein>
<keyword evidence="2" id="KW-1185">Reference proteome</keyword>
<evidence type="ECO:0000313" key="1">
    <source>
        <dbReference type="EMBL" id="KAK8758974.1"/>
    </source>
</evidence>
<feature type="non-terminal residue" evidence="1">
    <location>
        <position position="147"/>
    </location>
</feature>
<proteinExistence type="predicted"/>
<evidence type="ECO:0000313" key="2">
    <source>
        <dbReference type="Proteomes" id="UP001321473"/>
    </source>
</evidence>
<comment type="caution">
    <text evidence="1">The sequence shown here is derived from an EMBL/GenBank/DDBJ whole genome shotgun (WGS) entry which is preliminary data.</text>
</comment>
<reference evidence="1 2" key="1">
    <citation type="journal article" date="2023" name="Arcadia Sci">
        <title>De novo assembly of a long-read Amblyomma americanum tick genome.</title>
        <authorList>
            <person name="Chou S."/>
            <person name="Poskanzer K.E."/>
            <person name="Rollins M."/>
            <person name="Thuy-Boun P.S."/>
        </authorList>
    </citation>
    <scope>NUCLEOTIDE SEQUENCE [LARGE SCALE GENOMIC DNA]</scope>
    <source>
        <strain evidence="1">F_SG_1</strain>
        <tissue evidence="1">Salivary glands</tissue>
    </source>
</reference>
<organism evidence="1 2">
    <name type="scientific">Amblyomma americanum</name>
    <name type="common">Lone star tick</name>
    <dbReference type="NCBI Taxonomy" id="6943"/>
    <lineage>
        <taxon>Eukaryota</taxon>
        <taxon>Metazoa</taxon>
        <taxon>Ecdysozoa</taxon>
        <taxon>Arthropoda</taxon>
        <taxon>Chelicerata</taxon>
        <taxon>Arachnida</taxon>
        <taxon>Acari</taxon>
        <taxon>Parasitiformes</taxon>
        <taxon>Ixodida</taxon>
        <taxon>Ixodoidea</taxon>
        <taxon>Ixodidae</taxon>
        <taxon>Amblyomminae</taxon>
        <taxon>Amblyomma</taxon>
    </lineage>
</organism>
<dbReference type="EMBL" id="JARKHS020033540">
    <property type="protein sequence ID" value="KAK8758974.1"/>
    <property type="molecule type" value="Genomic_DNA"/>
</dbReference>
<name>A0AAQ4D934_AMBAM</name>
<dbReference type="Proteomes" id="UP001321473">
    <property type="component" value="Unassembled WGS sequence"/>
</dbReference>
<accession>A0AAQ4D934</accession>
<gene>
    <name evidence="1" type="ORF">V5799_003393</name>
</gene>